<feature type="non-terminal residue" evidence="7">
    <location>
        <position position="290"/>
    </location>
</feature>
<gene>
    <name evidence="7" type="ORF">PCOR1329_LOCUS4470</name>
</gene>
<feature type="transmembrane region" description="Helical" evidence="6">
    <location>
        <begin position="37"/>
        <end position="55"/>
    </location>
</feature>
<evidence type="ECO:0000313" key="7">
    <source>
        <dbReference type="EMBL" id="CAK0794495.1"/>
    </source>
</evidence>
<feature type="transmembrane region" description="Helical" evidence="6">
    <location>
        <begin position="123"/>
        <end position="139"/>
    </location>
</feature>
<protein>
    <recommendedName>
        <fullName evidence="9">EamA domain-containing protein</fullName>
    </recommendedName>
</protein>
<dbReference type="EMBL" id="CAUYUJ010001154">
    <property type="protein sequence ID" value="CAK0794495.1"/>
    <property type="molecule type" value="Genomic_DNA"/>
</dbReference>
<dbReference type="InterPro" id="IPR037185">
    <property type="entry name" value="EmrE-like"/>
</dbReference>
<comment type="caution">
    <text evidence="7">The sequence shown here is derived from an EMBL/GenBank/DDBJ whole genome shotgun (WGS) entry which is preliminary data.</text>
</comment>
<evidence type="ECO:0000256" key="2">
    <source>
        <dbReference type="ARBA" id="ARBA00022475"/>
    </source>
</evidence>
<keyword evidence="2" id="KW-1003">Cell membrane</keyword>
<dbReference type="Proteomes" id="UP001189429">
    <property type="component" value="Unassembled WGS sequence"/>
</dbReference>
<evidence type="ECO:0000256" key="6">
    <source>
        <dbReference type="SAM" id="Phobius"/>
    </source>
</evidence>
<dbReference type="InterPro" id="IPR051258">
    <property type="entry name" value="Diverse_Substrate_Transporter"/>
</dbReference>
<feature type="transmembrane region" description="Helical" evidence="6">
    <location>
        <begin position="61"/>
        <end position="82"/>
    </location>
</feature>
<organism evidence="7 8">
    <name type="scientific">Prorocentrum cordatum</name>
    <dbReference type="NCBI Taxonomy" id="2364126"/>
    <lineage>
        <taxon>Eukaryota</taxon>
        <taxon>Sar</taxon>
        <taxon>Alveolata</taxon>
        <taxon>Dinophyceae</taxon>
        <taxon>Prorocentrales</taxon>
        <taxon>Prorocentraceae</taxon>
        <taxon>Prorocentrum</taxon>
    </lineage>
</organism>
<sequence>VMNAAFPASEAALLRFGIAALALSPCLAQLKPSVARPAVECGVFVAMGYIGQAIALETEPAATVGFICALAVVWCPLLEFVVDRKPVAEVGTSTWIAAALAIVGVFLLEIGPDGGVSPSWGDAWALLQCVGFGTAFWRTEKMMARNPDQTLPITAVQVTVAALASLAWFVLDGGSLDSVLAPSPQGAAAASAGAVSLELGPLGELIHGAGKAVRRPGIGGFLPEGVSPAALAAVAWTGLVTTALNRLGETTSLGKISSSDATVLLCTEPIWAAVFAVYLLDEQLGANAIA</sequence>
<keyword evidence="8" id="KW-1185">Reference proteome</keyword>
<name>A0ABN9PN56_9DINO</name>
<feature type="transmembrane region" description="Helical" evidence="6">
    <location>
        <begin position="94"/>
        <end position="111"/>
    </location>
</feature>
<feature type="transmembrane region" description="Helical" evidence="6">
    <location>
        <begin position="12"/>
        <end position="30"/>
    </location>
</feature>
<accession>A0ABN9PN56</accession>
<feature type="non-terminal residue" evidence="7">
    <location>
        <position position="1"/>
    </location>
</feature>
<evidence type="ECO:0000256" key="4">
    <source>
        <dbReference type="ARBA" id="ARBA00022989"/>
    </source>
</evidence>
<feature type="transmembrane region" description="Helical" evidence="6">
    <location>
        <begin position="151"/>
        <end position="171"/>
    </location>
</feature>
<comment type="subcellular location">
    <subcellularLocation>
        <location evidence="1">Cell membrane</location>
        <topology evidence="1">Multi-pass membrane protein</topology>
    </subcellularLocation>
</comment>
<proteinExistence type="predicted"/>
<dbReference type="PANTHER" id="PTHR42920">
    <property type="entry name" value="OS03G0707200 PROTEIN-RELATED"/>
    <property type="match status" value="1"/>
</dbReference>
<reference evidence="7" key="1">
    <citation type="submission" date="2023-10" db="EMBL/GenBank/DDBJ databases">
        <authorList>
            <person name="Chen Y."/>
            <person name="Shah S."/>
            <person name="Dougan E. K."/>
            <person name="Thang M."/>
            <person name="Chan C."/>
        </authorList>
    </citation>
    <scope>NUCLEOTIDE SEQUENCE [LARGE SCALE GENOMIC DNA]</scope>
</reference>
<evidence type="ECO:0000256" key="3">
    <source>
        <dbReference type="ARBA" id="ARBA00022692"/>
    </source>
</evidence>
<evidence type="ECO:0000256" key="5">
    <source>
        <dbReference type="ARBA" id="ARBA00023136"/>
    </source>
</evidence>
<evidence type="ECO:0008006" key="9">
    <source>
        <dbReference type="Google" id="ProtNLM"/>
    </source>
</evidence>
<keyword evidence="4 6" id="KW-1133">Transmembrane helix</keyword>
<evidence type="ECO:0000313" key="8">
    <source>
        <dbReference type="Proteomes" id="UP001189429"/>
    </source>
</evidence>
<keyword evidence="5 6" id="KW-0472">Membrane</keyword>
<evidence type="ECO:0000256" key="1">
    <source>
        <dbReference type="ARBA" id="ARBA00004651"/>
    </source>
</evidence>
<dbReference type="SUPFAM" id="SSF103481">
    <property type="entry name" value="Multidrug resistance efflux transporter EmrE"/>
    <property type="match status" value="2"/>
</dbReference>
<dbReference type="PANTHER" id="PTHR42920:SF5">
    <property type="entry name" value="EAMA DOMAIN-CONTAINING PROTEIN"/>
    <property type="match status" value="1"/>
</dbReference>
<keyword evidence="3 6" id="KW-0812">Transmembrane</keyword>